<feature type="domain" description="Dehydrogenase E1 component" evidence="8">
    <location>
        <begin position="12"/>
        <end position="308"/>
    </location>
</feature>
<gene>
    <name evidence="7" type="primary">pdhA</name>
    <name evidence="9" type="ORF">XD73_1147</name>
</gene>
<keyword evidence="4 7" id="KW-0560">Oxidoreductase</keyword>
<dbReference type="InterPro" id="IPR050642">
    <property type="entry name" value="PDH_E1_Alpha_Subunit"/>
</dbReference>
<evidence type="ECO:0000256" key="6">
    <source>
        <dbReference type="ARBA" id="ARBA00023317"/>
    </source>
</evidence>
<dbReference type="FunFam" id="3.40.50.970:FF:000013">
    <property type="entry name" value="Pyruvate dehydrogenase E1 component subunit alpha"/>
    <property type="match status" value="1"/>
</dbReference>
<evidence type="ECO:0000256" key="7">
    <source>
        <dbReference type="RuleBase" id="RU361139"/>
    </source>
</evidence>
<name>A0A101FX25_9CHLR</name>
<dbReference type="EMBL" id="LGFU01000099">
    <property type="protein sequence ID" value="KUK45980.1"/>
    <property type="molecule type" value="Genomic_DNA"/>
</dbReference>
<proteinExistence type="predicted"/>
<keyword evidence="5 7" id="KW-0786">Thiamine pyrophosphate</keyword>
<reference evidence="9 10" key="1">
    <citation type="journal article" date="2015" name="MBio">
        <title>Genome-Resolved Metagenomic Analysis Reveals Roles for Candidate Phyla and Other Microbial Community Members in Biogeochemical Transformations in Oil Reservoirs.</title>
        <authorList>
            <person name="Hu P."/>
            <person name="Tom L."/>
            <person name="Singh A."/>
            <person name="Thomas B.C."/>
            <person name="Baker B.J."/>
            <person name="Piceno Y.M."/>
            <person name="Andersen G.L."/>
            <person name="Banfield J.F."/>
        </authorList>
    </citation>
    <scope>NUCLEOTIDE SEQUENCE [LARGE SCALE GENOMIC DNA]</scope>
    <source>
        <strain evidence="9">46_16</strain>
    </source>
</reference>
<dbReference type="SUPFAM" id="SSF52518">
    <property type="entry name" value="Thiamin diphosphate-binding fold (THDP-binding)"/>
    <property type="match status" value="1"/>
</dbReference>
<dbReference type="PANTHER" id="PTHR11516">
    <property type="entry name" value="PYRUVATE DEHYDROGENASE E1 COMPONENT, ALPHA SUBUNIT BACTERIAL AND ORGANELLAR"/>
    <property type="match status" value="1"/>
</dbReference>
<dbReference type="InterPro" id="IPR029061">
    <property type="entry name" value="THDP-binding"/>
</dbReference>
<keyword evidence="6 7" id="KW-0670">Pyruvate</keyword>
<evidence type="ECO:0000313" key="10">
    <source>
        <dbReference type="Proteomes" id="UP000064249"/>
    </source>
</evidence>
<evidence type="ECO:0000256" key="1">
    <source>
        <dbReference type="ARBA" id="ARBA00001964"/>
    </source>
</evidence>
<dbReference type="Proteomes" id="UP000064249">
    <property type="component" value="Unassembled WGS sequence"/>
</dbReference>
<dbReference type="GO" id="GO:0004739">
    <property type="term" value="F:pyruvate dehydrogenase (acetyl-transferring) activity"/>
    <property type="evidence" value="ECO:0007669"/>
    <property type="project" value="UniProtKB-UniRule"/>
</dbReference>
<dbReference type="PATRIC" id="fig|167964.4.peg.1150"/>
<comment type="cofactor">
    <cofactor evidence="1 7">
        <name>thiamine diphosphate</name>
        <dbReference type="ChEBI" id="CHEBI:58937"/>
    </cofactor>
</comment>
<evidence type="ECO:0000259" key="8">
    <source>
        <dbReference type="Pfam" id="PF00676"/>
    </source>
</evidence>
<protein>
    <recommendedName>
        <fullName evidence="3 7">Pyruvate dehydrogenase E1 component subunit alpha</fullName>
        <ecNumber evidence="2 7">1.2.4.1</ecNumber>
    </recommendedName>
</protein>
<dbReference type="EC" id="1.2.4.1" evidence="2 7"/>
<dbReference type="AlphaFoldDB" id="A0A101FX25"/>
<dbReference type="GO" id="GO:0006086">
    <property type="term" value="P:pyruvate decarboxylation to acetyl-CoA"/>
    <property type="evidence" value="ECO:0007669"/>
    <property type="project" value="InterPro"/>
</dbReference>
<comment type="subunit">
    <text evidence="7">Heterodimer of an alpha and a beta chain.</text>
</comment>
<dbReference type="Gene3D" id="3.40.50.970">
    <property type="match status" value="1"/>
</dbReference>
<sequence>MEKNEYLDLYQEMVIIRRVEERAAELYQQGKIGGFLHLYIGQEAVCAGIASVRRPEDRIITAYRDHGWAISSGIDPKIVMAELLGKVDGCSKGKGGSMHMADTEKNFWGGHAIVGAHIPIAAGLALGDVYQGNEDAMTICMFGDGATNIGFFHEALNLSKVWNLPVLWVCENNQYGMGTSVERASAVSEIRQKAEGYGMRNERIDGMDIMEVRKDVSRVMETMREEGGPYFLEIMAYRYRGHSMGDPERYREKEEVKKWQDEDPIGIFRKYLLEEEIATEAELDEQDDEAERIVEEAVAFAEASPDPEDEALFEDIYTEPRPIEYRGYEMAHESEGE</sequence>
<dbReference type="CDD" id="cd02000">
    <property type="entry name" value="TPP_E1_PDC_ADC_BCADC"/>
    <property type="match status" value="1"/>
</dbReference>
<accession>A0A101FX25</accession>
<evidence type="ECO:0000256" key="4">
    <source>
        <dbReference type="ARBA" id="ARBA00023002"/>
    </source>
</evidence>
<evidence type="ECO:0000256" key="5">
    <source>
        <dbReference type="ARBA" id="ARBA00023052"/>
    </source>
</evidence>
<dbReference type="InterPro" id="IPR017597">
    <property type="entry name" value="Pyrv_DH_E1_asu_subgrp-y"/>
</dbReference>
<comment type="catalytic activity">
    <reaction evidence="7">
        <text>N(6)-[(R)-lipoyl]-L-lysyl-[protein] + pyruvate + H(+) = N(6)-[(R)-S(8)-acetyldihydrolipoyl]-L-lysyl-[protein] + CO2</text>
        <dbReference type="Rhea" id="RHEA:19189"/>
        <dbReference type="Rhea" id="RHEA-COMP:10474"/>
        <dbReference type="Rhea" id="RHEA-COMP:10478"/>
        <dbReference type="ChEBI" id="CHEBI:15361"/>
        <dbReference type="ChEBI" id="CHEBI:15378"/>
        <dbReference type="ChEBI" id="CHEBI:16526"/>
        <dbReference type="ChEBI" id="CHEBI:83099"/>
        <dbReference type="ChEBI" id="CHEBI:83111"/>
        <dbReference type="EC" id="1.2.4.1"/>
    </reaction>
</comment>
<evidence type="ECO:0000256" key="2">
    <source>
        <dbReference type="ARBA" id="ARBA00012281"/>
    </source>
</evidence>
<comment type="caution">
    <text evidence="9">The sequence shown here is derived from an EMBL/GenBank/DDBJ whole genome shotgun (WGS) entry which is preliminary data.</text>
</comment>
<evidence type="ECO:0000313" key="9">
    <source>
        <dbReference type="EMBL" id="KUK45980.1"/>
    </source>
</evidence>
<organism evidence="9 10">
    <name type="scientific">Anaerolinea thermophila</name>
    <dbReference type="NCBI Taxonomy" id="167964"/>
    <lineage>
        <taxon>Bacteria</taxon>
        <taxon>Bacillati</taxon>
        <taxon>Chloroflexota</taxon>
        <taxon>Anaerolineae</taxon>
        <taxon>Anaerolineales</taxon>
        <taxon>Anaerolineaceae</taxon>
        <taxon>Anaerolinea</taxon>
    </lineage>
</organism>
<dbReference type="Pfam" id="PF00676">
    <property type="entry name" value="E1_dh"/>
    <property type="match status" value="1"/>
</dbReference>
<comment type="function">
    <text evidence="7">The pyruvate dehydrogenase complex catalyzes the overall conversion of pyruvate to acetyl-CoA and CO(2).</text>
</comment>
<dbReference type="InterPro" id="IPR001017">
    <property type="entry name" value="DH_E1"/>
</dbReference>
<dbReference type="NCBIfam" id="TIGR03182">
    <property type="entry name" value="PDH_E1_alph_y"/>
    <property type="match status" value="1"/>
</dbReference>
<evidence type="ECO:0000256" key="3">
    <source>
        <dbReference type="ARBA" id="ARBA00014159"/>
    </source>
</evidence>
<dbReference type="PANTHER" id="PTHR11516:SF60">
    <property type="entry name" value="PYRUVATE DEHYDROGENASE E1 COMPONENT SUBUNIT ALPHA"/>
    <property type="match status" value="1"/>
</dbReference>